<dbReference type="EMBL" id="LAZR01048122">
    <property type="protein sequence ID" value="KKK92650.1"/>
    <property type="molecule type" value="Genomic_DNA"/>
</dbReference>
<dbReference type="AlphaFoldDB" id="A0A0F9A3D7"/>
<reference evidence="1" key="1">
    <citation type="journal article" date="2015" name="Nature">
        <title>Complex archaea that bridge the gap between prokaryotes and eukaryotes.</title>
        <authorList>
            <person name="Spang A."/>
            <person name="Saw J.H."/>
            <person name="Jorgensen S.L."/>
            <person name="Zaremba-Niedzwiedzka K."/>
            <person name="Martijn J."/>
            <person name="Lind A.E."/>
            <person name="van Eijk R."/>
            <person name="Schleper C."/>
            <person name="Guy L."/>
            <person name="Ettema T.J."/>
        </authorList>
    </citation>
    <scope>NUCLEOTIDE SEQUENCE</scope>
</reference>
<gene>
    <name evidence="1" type="ORF">LCGC14_2700800</name>
</gene>
<sequence length="59" mass="6905">MQLTSQYSKEQESLTDHERAYRAWVGLCYIINTMCLKEGELKVEVPFFARPRLLTKPGK</sequence>
<name>A0A0F9A3D7_9ZZZZ</name>
<comment type="caution">
    <text evidence="1">The sequence shown here is derived from an EMBL/GenBank/DDBJ whole genome shotgun (WGS) entry which is preliminary data.</text>
</comment>
<evidence type="ECO:0000313" key="1">
    <source>
        <dbReference type="EMBL" id="KKK92650.1"/>
    </source>
</evidence>
<proteinExistence type="predicted"/>
<accession>A0A0F9A3D7</accession>
<organism evidence="1">
    <name type="scientific">marine sediment metagenome</name>
    <dbReference type="NCBI Taxonomy" id="412755"/>
    <lineage>
        <taxon>unclassified sequences</taxon>
        <taxon>metagenomes</taxon>
        <taxon>ecological metagenomes</taxon>
    </lineage>
</organism>
<protein>
    <submittedName>
        <fullName evidence="1">Uncharacterized protein</fullName>
    </submittedName>
</protein>